<dbReference type="AlphaFoldDB" id="A0A926VNX8"/>
<gene>
    <name evidence="2" type="ORF">H6G03_33670</name>
</gene>
<protein>
    <submittedName>
        <fullName evidence="2">Uncharacterized protein</fullName>
    </submittedName>
</protein>
<sequence length="171" mass="18556">MKFKSFLSTFVVVMFAIAIVFVPAPAFAALTPINTDLQNGELTVLATESKDLPGFSNNLKYPVTVKISAEGMWRGAKAGEPNGDAVDANATSNVKYEAWLFPELKLGTLVAEIKNAKGVRKFIKSGKEQSFELQPGDTVSFIFNDGLPFFSDNSGSQKLTAVPAVKRYNKI</sequence>
<evidence type="ECO:0000313" key="2">
    <source>
        <dbReference type="EMBL" id="MBD2185954.1"/>
    </source>
</evidence>
<reference evidence="2" key="2">
    <citation type="submission" date="2020-08" db="EMBL/GenBank/DDBJ databases">
        <authorList>
            <person name="Chen M."/>
            <person name="Teng W."/>
            <person name="Zhao L."/>
            <person name="Hu C."/>
            <person name="Zhou Y."/>
            <person name="Han B."/>
            <person name="Song L."/>
            <person name="Shu W."/>
        </authorList>
    </citation>
    <scope>NUCLEOTIDE SEQUENCE</scope>
    <source>
        <strain evidence="2">FACHB-1375</strain>
    </source>
</reference>
<name>A0A926VNX8_9CYAN</name>
<dbReference type="Proteomes" id="UP000641646">
    <property type="component" value="Unassembled WGS sequence"/>
</dbReference>
<comment type="caution">
    <text evidence="2">The sequence shown here is derived from an EMBL/GenBank/DDBJ whole genome shotgun (WGS) entry which is preliminary data.</text>
</comment>
<dbReference type="Gene3D" id="2.60.120.430">
    <property type="entry name" value="Galactose-binding lectin"/>
    <property type="match status" value="1"/>
</dbReference>
<feature type="signal peptide" evidence="1">
    <location>
        <begin position="1"/>
        <end position="28"/>
    </location>
</feature>
<feature type="chain" id="PRO_5037042502" evidence="1">
    <location>
        <begin position="29"/>
        <end position="171"/>
    </location>
</feature>
<evidence type="ECO:0000313" key="3">
    <source>
        <dbReference type="Proteomes" id="UP000641646"/>
    </source>
</evidence>
<dbReference type="EMBL" id="JACJPW010000153">
    <property type="protein sequence ID" value="MBD2185954.1"/>
    <property type="molecule type" value="Genomic_DNA"/>
</dbReference>
<accession>A0A926VNX8</accession>
<dbReference type="RefSeq" id="WP_190474789.1">
    <property type="nucleotide sequence ID" value="NZ_JACJPW010000153.1"/>
</dbReference>
<organism evidence="2 3">
    <name type="scientific">Aerosakkonema funiforme FACHB-1375</name>
    <dbReference type="NCBI Taxonomy" id="2949571"/>
    <lineage>
        <taxon>Bacteria</taxon>
        <taxon>Bacillati</taxon>
        <taxon>Cyanobacteriota</taxon>
        <taxon>Cyanophyceae</taxon>
        <taxon>Oscillatoriophycideae</taxon>
        <taxon>Aerosakkonematales</taxon>
        <taxon>Aerosakkonemataceae</taxon>
        <taxon>Aerosakkonema</taxon>
    </lineage>
</organism>
<proteinExistence type="predicted"/>
<reference evidence="2" key="1">
    <citation type="journal article" date="2015" name="ISME J.">
        <title>Draft Genome Sequence of Streptomyces incarnatus NRRL8089, which Produces the Nucleoside Antibiotic Sinefungin.</title>
        <authorList>
            <person name="Oshima K."/>
            <person name="Hattori M."/>
            <person name="Shimizu H."/>
            <person name="Fukuda K."/>
            <person name="Nemoto M."/>
            <person name="Inagaki K."/>
            <person name="Tamura T."/>
        </authorList>
    </citation>
    <scope>NUCLEOTIDE SEQUENCE</scope>
    <source>
        <strain evidence="2">FACHB-1375</strain>
    </source>
</reference>
<keyword evidence="1" id="KW-0732">Signal</keyword>
<keyword evidence="3" id="KW-1185">Reference proteome</keyword>
<evidence type="ECO:0000256" key="1">
    <source>
        <dbReference type="SAM" id="SignalP"/>
    </source>
</evidence>